<dbReference type="Proteomes" id="UP000691718">
    <property type="component" value="Unassembled WGS sequence"/>
</dbReference>
<dbReference type="EMBL" id="CAJQZP010000738">
    <property type="protein sequence ID" value="CAG4981642.1"/>
    <property type="molecule type" value="Genomic_DNA"/>
</dbReference>
<protein>
    <submittedName>
        <fullName evidence="1">(apollo) hypothetical protein</fullName>
    </submittedName>
</protein>
<comment type="caution">
    <text evidence="1">The sequence shown here is derived from an EMBL/GenBank/DDBJ whole genome shotgun (WGS) entry which is preliminary data.</text>
</comment>
<gene>
    <name evidence="1" type="ORF">PAPOLLO_LOCUS10269</name>
</gene>
<dbReference type="OrthoDB" id="410104at2759"/>
<accession>A0A8S3WVM5</accession>
<name>A0A8S3WVM5_PARAO</name>
<sequence>MTSGRCKRAYKELRSHKTWIPSLLENSIPSTNRENILKIATKFYAKLYDQKDLRNFEAIKFYSQNQTIIDWTETEIDREIKRLKSDQSPRPDGVLNKALKLARTVLTPVITYLFNVMNKEREFPSIGLNQVLYYSIRMIEILGIIDPSVYYIAFTNFSHSVF</sequence>
<organism evidence="1 2">
    <name type="scientific">Parnassius apollo</name>
    <name type="common">Apollo butterfly</name>
    <name type="synonym">Papilio apollo</name>
    <dbReference type="NCBI Taxonomy" id="110799"/>
    <lineage>
        <taxon>Eukaryota</taxon>
        <taxon>Metazoa</taxon>
        <taxon>Ecdysozoa</taxon>
        <taxon>Arthropoda</taxon>
        <taxon>Hexapoda</taxon>
        <taxon>Insecta</taxon>
        <taxon>Pterygota</taxon>
        <taxon>Neoptera</taxon>
        <taxon>Endopterygota</taxon>
        <taxon>Lepidoptera</taxon>
        <taxon>Glossata</taxon>
        <taxon>Ditrysia</taxon>
        <taxon>Papilionoidea</taxon>
        <taxon>Papilionidae</taxon>
        <taxon>Parnassiinae</taxon>
        <taxon>Parnassini</taxon>
        <taxon>Parnassius</taxon>
        <taxon>Parnassius</taxon>
    </lineage>
</organism>
<proteinExistence type="predicted"/>
<keyword evidence="2" id="KW-1185">Reference proteome</keyword>
<dbReference type="AlphaFoldDB" id="A0A8S3WVM5"/>
<reference evidence="1" key="1">
    <citation type="submission" date="2021-04" db="EMBL/GenBank/DDBJ databases">
        <authorList>
            <person name="Tunstrom K."/>
        </authorList>
    </citation>
    <scope>NUCLEOTIDE SEQUENCE</scope>
</reference>
<evidence type="ECO:0000313" key="2">
    <source>
        <dbReference type="Proteomes" id="UP000691718"/>
    </source>
</evidence>
<evidence type="ECO:0000313" key="1">
    <source>
        <dbReference type="EMBL" id="CAG4981642.1"/>
    </source>
</evidence>